<comment type="caution">
    <text evidence="2">The sequence shown here is derived from an EMBL/GenBank/DDBJ whole genome shotgun (WGS) entry which is preliminary data.</text>
</comment>
<proteinExistence type="predicted"/>
<dbReference type="SUPFAM" id="SSF47175">
    <property type="entry name" value="Cytochromes"/>
    <property type="match status" value="1"/>
</dbReference>
<dbReference type="AlphaFoldDB" id="A0A7C9NQM3"/>
<evidence type="ECO:0000313" key="3">
    <source>
        <dbReference type="Proteomes" id="UP000483432"/>
    </source>
</evidence>
<reference evidence="2 3" key="1">
    <citation type="submission" date="2019-09" db="EMBL/GenBank/DDBJ databases">
        <title>H2 Metabolism Revealed by Metagenomic Analysis in Subglacial Sediment of East Antarctica.</title>
        <authorList>
            <person name="Yang Z."/>
            <person name="Zhang Y."/>
            <person name="Lv Y."/>
            <person name="Yan W."/>
            <person name="Xiao X."/>
            <person name="Sun B."/>
            <person name="Ma H."/>
        </authorList>
    </citation>
    <scope>NUCLEOTIDE SEQUENCE [LARGE SCALE GENOMIC DNA]</scope>
    <source>
        <strain evidence="2">Bin2_2</strain>
    </source>
</reference>
<evidence type="ECO:0008006" key="4">
    <source>
        <dbReference type="Google" id="ProtNLM"/>
    </source>
</evidence>
<evidence type="ECO:0000256" key="1">
    <source>
        <dbReference type="SAM" id="SignalP"/>
    </source>
</evidence>
<keyword evidence="1" id="KW-0732">Signal</keyword>
<dbReference type="EMBL" id="JAAFGW010000046">
    <property type="protein sequence ID" value="NDP47662.1"/>
    <property type="molecule type" value="Genomic_DNA"/>
</dbReference>
<name>A0A7C9NQM3_9PROT</name>
<feature type="chain" id="PRO_5028883073" description="Cytochrome c" evidence="1">
    <location>
        <begin position="22"/>
        <end position="159"/>
    </location>
</feature>
<dbReference type="InterPro" id="IPR010980">
    <property type="entry name" value="Cyt_c/b562"/>
</dbReference>
<dbReference type="GO" id="GO:0020037">
    <property type="term" value="F:heme binding"/>
    <property type="evidence" value="ECO:0007669"/>
    <property type="project" value="InterPro"/>
</dbReference>
<protein>
    <recommendedName>
        <fullName evidence="4">Cytochrome c</fullName>
    </recommendedName>
</protein>
<dbReference type="Proteomes" id="UP000483432">
    <property type="component" value="Unassembled WGS sequence"/>
</dbReference>
<dbReference type="GO" id="GO:0005506">
    <property type="term" value="F:iron ion binding"/>
    <property type="evidence" value="ECO:0007669"/>
    <property type="project" value="InterPro"/>
</dbReference>
<evidence type="ECO:0000313" key="2">
    <source>
        <dbReference type="EMBL" id="NDP47662.1"/>
    </source>
</evidence>
<dbReference type="GO" id="GO:0009055">
    <property type="term" value="F:electron transfer activity"/>
    <property type="evidence" value="ECO:0007669"/>
    <property type="project" value="InterPro"/>
</dbReference>
<organism evidence="2 3">
    <name type="scientific">Sulfuriferula multivorans</name>
    <dbReference type="NCBI Taxonomy" id="1559896"/>
    <lineage>
        <taxon>Bacteria</taxon>
        <taxon>Pseudomonadati</taxon>
        <taxon>Pseudomonadota</taxon>
        <taxon>Betaproteobacteria</taxon>
        <taxon>Nitrosomonadales</taxon>
        <taxon>Sulfuricellaceae</taxon>
        <taxon>Sulfuriferula</taxon>
    </lineage>
</organism>
<accession>A0A7C9NQM3</accession>
<gene>
    <name evidence="2" type="ORF">GZ085_04570</name>
</gene>
<feature type="signal peptide" evidence="1">
    <location>
        <begin position="1"/>
        <end position="21"/>
    </location>
</feature>
<sequence length="159" mass="17495">MNLSRLAFATLFALSSTLAHAADPHAHHAPSTHLDKRVVLNLTPNERALLLEEMHLFLDGLQKMTGALAKQNMEATAQSARKLGLVMAHEVPPAMRAKLPMEFRQLGSSVHRDFDQIAMDAESLKDVSHTLSQISATLQKCASCHATFQAQKPILPLKR</sequence>
<dbReference type="GO" id="GO:0022900">
    <property type="term" value="P:electron transport chain"/>
    <property type="evidence" value="ECO:0007669"/>
    <property type="project" value="InterPro"/>
</dbReference>